<reference evidence="2 3" key="2">
    <citation type="journal article" date="2012" name="J. Bacteriol.">
        <title>Genome Sequence of Edwardsiella ictaluri 93-146, a Strain Associated with a Natural Channel Catfish Outbreak of Enteric Septicemia of Catfish.</title>
        <authorList>
            <person name="Williams M.L."/>
            <person name="Gillaspy A.F."/>
            <person name="Dyer D.W."/>
            <person name="Thune R.L."/>
            <person name="Waldbieser G.C."/>
            <person name="Schuster S.C."/>
            <person name="Gipson J."/>
            <person name="Zaitshik J."/>
            <person name="Landry C."/>
            <person name="Banes M.M."/>
            <person name="Lawrence M.L."/>
        </authorList>
    </citation>
    <scope>NUCLEOTIDE SEQUENCE [LARGE SCALE GENOMIC DNA]</scope>
    <source>
        <strain evidence="2 3">93-146</strain>
    </source>
</reference>
<organism evidence="2 3">
    <name type="scientific">Edwardsiella ictaluri (strain 93-146)</name>
    <dbReference type="NCBI Taxonomy" id="634503"/>
    <lineage>
        <taxon>Bacteria</taxon>
        <taxon>Pseudomonadati</taxon>
        <taxon>Pseudomonadota</taxon>
        <taxon>Gammaproteobacteria</taxon>
        <taxon>Enterobacterales</taxon>
        <taxon>Hafniaceae</taxon>
        <taxon>Edwardsiella</taxon>
    </lineage>
</organism>
<dbReference type="Proteomes" id="UP000001485">
    <property type="component" value="Chromosome"/>
</dbReference>
<evidence type="ECO:0000313" key="2">
    <source>
        <dbReference type="EMBL" id="ACR68611.1"/>
    </source>
</evidence>
<evidence type="ECO:0000256" key="1">
    <source>
        <dbReference type="SAM" id="MobiDB-lite"/>
    </source>
</evidence>
<proteinExistence type="predicted"/>
<dbReference type="HOGENOM" id="CLU_3327313_0_0_6"/>
<accession>C5BDR3</accession>
<dbReference type="EMBL" id="CP001600">
    <property type="protein sequence ID" value="ACR68611.1"/>
    <property type="molecule type" value="Genomic_DNA"/>
</dbReference>
<protein>
    <submittedName>
        <fullName evidence="2">Uncharacterized protein</fullName>
    </submittedName>
</protein>
<feature type="compositionally biased region" description="Polar residues" evidence="1">
    <location>
        <begin position="28"/>
        <end position="38"/>
    </location>
</feature>
<reference evidence="3" key="1">
    <citation type="submission" date="2009-03" db="EMBL/GenBank/DDBJ databases">
        <title>Complete genome sequence of Edwardsiella ictaluri 93-146.</title>
        <authorList>
            <person name="Williams M.L."/>
            <person name="Gillaspy A.F."/>
            <person name="Dyer D.W."/>
            <person name="Thune R.L."/>
            <person name="Waldbieser G.C."/>
            <person name="Schuster S.C."/>
            <person name="Gipson J."/>
            <person name="Zaitshik J."/>
            <person name="Landry C."/>
            <person name="Lawrence M.L."/>
        </authorList>
    </citation>
    <scope>NUCLEOTIDE SEQUENCE [LARGE SCALE GENOMIC DNA]</scope>
    <source>
        <strain evidence="3">93-146</strain>
    </source>
</reference>
<name>C5BDR3_EDWI9</name>
<gene>
    <name evidence="2" type="ordered locus">NT01EI_1423</name>
</gene>
<dbReference type="AlphaFoldDB" id="C5BDR3"/>
<sequence>MHTSPASETQKRQPMPNARPTVTIDTGMLSTTKKALRH</sequence>
<dbReference type="KEGG" id="eic:NT01EI_1423"/>
<feature type="region of interest" description="Disordered" evidence="1">
    <location>
        <begin position="1"/>
        <end position="38"/>
    </location>
</feature>
<evidence type="ECO:0000313" key="3">
    <source>
        <dbReference type="Proteomes" id="UP000001485"/>
    </source>
</evidence>